<dbReference type="EC" id="3.2.1.55" evidence="4"/>
<evidence type="ECO:0000256" key="4">
    <source>
        <dbReference type="ARBA" id="ARBA00012670"/>
    </source>
</evidence>
<dbReference type="Proteomes" id="UP000758168">
    <property type="component" value="Unassembled WGS sequence"/>
</dbReference>
<dbReference type="InterPro" id="IPR017853">
    <property type="entry name" value="GH"/>
</dbReference>
<protein>
    <recommendedName>
        <fullName evidence="4">non-reducing end alpha-L-arabinofuranosidase</fullName>
        <ecNumber evidence="4">3.2.1.55</ecNumber>
    </recommendedName>
</protein>
<keyword evidence="5 10" id="KW-0378">Hydrolase</keyword>
<evidence type="ECO:0000256" key="8">
    <source>
        <dbReference type="SAM" id="MobiDB-lite"/>
    </source>
</evidence>
<keyword evidence="11" id="KW-1185">Reference proteome</keyword>
<dbReference type="SUPFAM" id="SSF51011">
    <property type="entry name" value="Glycosyl hydrolase domain"/>
    <property type="match status" value="1"/>
</dbReference>
<accession>A0ABS4ZDF6</accession>
<organism evidence="10 11">
    <name type="scientific">Microlunatus capsulatus</name>
    <dbReference type="NCBI Taxonomy" id="99117"/>
    <lineage>
        <taxon>Bacteria</taxon>
        <taxon>Bacillati</taxon>
        <taxon>Actinomycetota</taxon>
        <taxon>Actinomycetes</taxon>
        <taxon>Propionibacteriales</taxon>
        <taxon>Propionibacteriaceae</taxon>
        <taxon>Microlunatus</taxon>
    </lineage>
</organism>
<dbReference type="EMBL" id="JAGIOB010000001">
    <property type="protein sequence ID" value="MBP2419079.1"/>
    <property type="molecule type" value="Genomic_DNA"/>
</dbReference>
<evidence type="ECO:0000256" key="2">
    <source>
        <dbReference type="ARBA" id="ARBA00007186"/>
    </source>
</evidence>
<dbReference type="PANTHER" id="PTHR43576">
    <property type="entry name" value="ALPHA-L-ARABINOFURANOSIDASE C-RELATED"/>
    <property type="match status" value="1"/>
</dbReference>
<evidence type="ECO:0000313" key="10">
    <source>
        <dbReference type="EMBL" id="MBP2419079.1"/>
    </source>
</evidence>
<evidence type="ECO:0000256" key="5">
    <source>
        <dbReference type="ARBA" id="ARBA00022801"/>
    </source>
</evidence>
<feature type="compositionally biased region" description="Polar residues" evidence="8">
    <location>
        <begin position="1"/>
        <end position="10"/>
    </location>
</feature>
<comment type="subunit">
    <text evidence="3">Homohexamer; trimer of dimers.</text>
</comment>
<dbReference type="RefSeq" id="WP_210059172.1">
    <property type="nucleotide sequence ID" value="NZ_BAAAMH010000011.1"/>
</dbReference>
<dbReference type="InterPro" id="IPR013780">
    <property type="entry name" value="Glyco_hydro_b"/>
</dbReference>
<dbReference type="Pfam" id="PF06964">
    <property type="entry name" value="Alpha-L-AF_C"/>
    <property type="match status" value="1"/>
</dbReference>
<keyword evidence="7 10" id="KW-0326">Glycosidase</keyword>
<evidence type="ECO:0000259" key="9">
    <source>
        <dbReference type="SMART" id="SM00813"/>
    </source>
</evidence>
<dbReference type="Pfam" id="PF22848">
    <property type="entry name" value="ASD1_dom"/>
    <property type="match status" value="1"/>
</dbReference>
<dbReference type="GO" id="GO:0046556">
    <property type="term" value="F:alpha-L-arabinofuranosidase activity"/>
    <property type="evidence" value="ECO:0007669"/>
    <property type="project" value="UniProtKB-EC"/>
</dbReference>
<dbReference type="InterPro" id="IPR055235">
    <property type="entry name" value="ASD1_cat"/>
</dbReference>
<comment type="catalytic activity">
    <reaction evidence="1">
        <text>Hydrolysis of terminal non-reducing alpha-L-arabinofuranoside residues in alpha-L-arabinosides.</text>
        <dbReference type="EC" id="3.2.1.55"/>
    </reaction>
</comment>
<gene>
    <name evidence="10" type="ORF">JOF54_004001</name>
</gene>
<dbReference type="SMART" id="SM00813">
    <property type="entry name" value="Alpha-L-AF_C"/>
    <property type="match status" value="1"/>
</dbReference>
<dbReference type="InterPro" id="IPR010720">
    <property type="entry name" value="Alpha-L-AF_C"/>
</dbReference>
<comment type="caution">
    <text evidence="10">The sequence shown here is derived from an EMBL/GenBank/DDBJ whole genome shotgun (WGS) entry which is preliminary data.</text>
</comment>
<evidence type="ECO:0000313" key="11">
    <source>
        <dbReference type="Proteomes" id="UP000758168"/>
    </source>
</evidence>
<name>A0ABS4ZDF6_9ACTN</name>
<dbReference type="PANTHER" id="PTHR43576:SF2">
    <property type="entry name" value="INTRACELLULAR EXO-ALPHA-L-ARABINOFURANOSIDASE 2"/>
    <property type="match status" value="1"/>
</dbReference>
<reference evidence="10 11" key="1">
    <citation type="submission" date="2021-03" db="EMBL/GenBank/DDBJ databases">
        <title>Sequencing the genomes of 1000 actinobacteria strains.</title>
        <authorList>
            <person name="Klenk H.-P."/>
        </authorList>
    </citation>
    <scope>NUCLEOTIDE SEQUENCE [LARGE SCALE GENOMIC DNA]</scope>
    <source>
        <strain evidence="10 11">DSM 12936</strain>
    </source>
</reference>
<evidence type="ECO:0000256" key="6">
    <source>
        <dbReference type="ARBA" id="ARBA00023277"/>
    </source>
</evidence>
<proteinExistence type="inferred from homology"/>
<dbReference type="SUPFAM" id="SSF51445">
    <property type="entry name" value="(Trans)glycosidases"/>
    <property type="match status" value="1"/>
</dbReference>
<dbReference type="Gene3D" id="2.60.40.1180">
    <property type="entry name" value="Golgi alpha-mannosidase II"/>
    <property type="match status" value="1"/>
</dbReference>
<sequence length="526" mass="57209">MTATQETSAATPEAGPAGTVRGVLDLDLPGPTISRHLYGHFAEHLGRCIYGGFFVGEDSPLPNEGGIRLDVVEALKALSIPNLRWPGGCFADEYHWRDGVGPREQRPTMVNSHWGDVVEDNSFGTHEFMALCELLGAEPYVSANVGSGTVKETSEWVEYLTRADDSPMARLRRENGRDEPWPVRFWGLGNEPWGCGGGMRAEFYADLARQFGTYSRNHGENRLYRIAAGAADADYHWTETLMKGLGHQLGGGAGRGWHGSGTYQAVSFHYYTVPGPWEHKGSATSFDTEEYYRTLHEAQRLRGILAGHAAVMDAYDPERHVGLVLDEWGTWFDVEPGTNPGFLFQQNTLRDALVAGVHFDAFHDHAERLVMANIAQTVNVLQAMVLTDGDAMVLTPTYHVFAMNQGHHDAQRLPLALRGVGSRGEGETQVELVSASASRKDDGVLVSLTNLDADGPVTVALDLRGAAVGDPVGQVLAAPDLRAHNTPESPDAVRPAPLEGLRLEDGTLTVELPAHSFATVRLTLQG</sequence>
<evidence type="ECO:0000256" key="1">
    <source>
        <dbReference type="ARBA" id="ARBA00001462"/>
    </source>
</evidence>
<feature type="domain" description="Alpha-L-arabinofuranosidase C-terminal" evidence="9">
    <location>
        <begin position="326"/>
        <end position="516"/>
    </location>
</feature>
<comment type="similarity">
    <text evidence="2">Belongs to the glycosyl hydrolase 51 family.</text>
</comment>
<evidence type="ECO:0000256" key="3">
    <source>
        <dbReference type="ARBA" id="ARBA00011165"/>
    </source>
</evidence>
<evidence type="ECO:0000256" key="7">
    <source>
        <dbReference type="ARBA" id="ARBA00023295"/>
    </source>
</evidence>
<keyword evidence="6" id="KW-0119">Carbohydrate metabolism</keyword>
<dbReference type="Gene3D" id="3.20.20.80">
    <property type="entry name" value="Glycosidases"/>
    <property type="match status" value="1"/>
</dbReference>
<feature type="region of interest" description="Disordered" evidence="8">
    <location>
        <begin position="1"/>
        <end position="22"/>
    </location>
</feature>